<proteinExistence type="predicted"/>
<dbReference type="EMBL" id="CP060202">
    <property type="protein sequence ID" value="QNH63255.1"/>
    <property type="molecule type" value="Genomic_DNA"/>
</dbReference>
<protein>
    <submittedName>
        <fullName evidence="2">Uncharacterized protein</fullName>
    </submittedName>
</protein>
<evidence type="ECO:0000313" key="2">
    <source>
        <dbReference type="EMBL" id="QNH63255.1"/>
    </source>
</evidence>
<organism evidence="2 3">
    <name type="scientific">Hymenobacter sediminicola</name>
    <dbReference type="NCBI Taxonomy" id="2761579"/>
    <lineage>
        <taxon>Bacteria</taxon>
        <taxon>Pseudomonadati</taxon>
        <taxon>Bacteroidota</taxon>
        <taxon>Cytophagia</taxon>
        <taxon>Cytophagales</taxon>
        <taxon>Hymenobacteraceae</taxon>
        <taxon>Hymenobacter</taxon>
    </lineage>
</organism>
<accession>A0A7G7WA62</accession>
<dbReference type="KEGG" id="hsk:H4317_05465"/>
<keyword evidence="1" id="KW-0812">Transmembrane</keyword>
<feature type="transmembrane region" description="Helical" evidence="1">
    <location>
        <begin position="142"/>
        <end position="161"/>
    </location>
</feature>
<keyword evidence="1" id="KW-1133">Transmembrane helix</keyword>
<reference evidence="2 3" key="1">
    <citation type="submission" date="2020-08" db="EMBL/GenBank/DDBJ databases">
        <title>Hymenobacter sp. S2-20-2 genome sequencing.</title>
        <authorList>
            <person name="Jin L."/>
        </authorList>
    </citation>
    <scope>NUCLEOTIDE SEQUENCE [LARGE SCALE GENOMIC DNA]</scope>
    <source>
        <strain evidence="2 3">S2-20-2</strain>
    </source>
</reference>
<gene>
    <name evidence="2" type="ORF">H4317_05465</name>
</gene>
<keyword evidence="3" id="KW-1185">Reference proteome</keyword>
<dbReference type="AlphaFoldDB" id="A0A7G7WA62"/>
<sequence>MAVLLLAGCQSARPVFLLPSTASYVSAPDSPQHTAATVAPIRNVPAAYSVPPELSASLPTPDADTEIVSISHQRPALPVPMPVFLSRPDTSLVRQRATGPTAEQIKAADTRTSTANIFGVILLLLGTGMLIAGISIGGWGGLALFAYGLVPMILSVPLIIFKSKNSTRRLAKEKLRAERKAAQAK</sequence>
<evidence type="ECO:0000256" key="1">
    <source>
        <dbReference type="SAM" id="Phobius"/>
    </source>
</evidence>
<keyword evidence="1" id="KW-0472">Membrane</keyword>
<name>A0A7G7WA62_9BACT</name>
<feature type="transmembrane region" description="Helical" evidence="1">
    <location>
        <begin position="115"/>
        <end position="136"/>
    </location>
</feature>
<dbReference type="RefSeq" id="WP_185889136.1">
    <property type="nucleotide sequence ID" value="NZ_CP060202.1"/>
</dbReference>
<evidence type="ECO:0000313" key="3">
    <source>
        <dbReference type="Proteomes" id="UP000515489"/>
    </source>
</evidence>
<dbReference type="Proteomes" id="UP000515489">
    <property type="component" value="Chromosome"/>
</dbReference>